<feature type="transmembrane region" description="Helical" evidence="2">
    <location>
        <begin position="937"/>
        <end position="956"/>
    </location>
</feature>
<reference evidence="3 4" key="1">
    <citation type="submission" date="2016-02" db="EMBL/GenBank/DDBJ databases">
        <title>Genome analysis of coral dinoflagellate symbionts highlights evolutionary adaptations to a symbiotic lifestyle.</title>
        <authorList>
            <person name="Aranda M."/>
            <person name="Li Y."/>
            <person name="Liew Y.J."/>
            <person name="Baumgarten S."/>
            <person name="Simakov O."/>
            <person name="Wilson M."/>
            <person name="Piel J."/>
            <person name="Ashoor H."/>
            <person name="Bougouffa S."/>
            <person name="Bajic V.B."/>
            <person name="Ryu T."/>
            <person name="Ravasi T."/>
            <person name="Bayer T."/>
            <person name="Micklem G."/>
            <person name="Kim H."/>
            <person name="Bhak J."/>
            <person name="Lajeunesse T.C."/>
            <person name="Voolstra C.R."/>
        </authorList>
    </citation>
    <scope>NUCLEOTIDE SEQUENCE [LARGE SCALE GENOMIC DNA]</scope>
    <source>
        <strain evidence="3 4">CCMP2467</strain>
    </source>
</reference>
<dbReference type="EMBL" id="LSRX01000706">
    <property type="protein sequence ID" value="OLP90542.1"/>
    <property type="molecule type" value="Genomic_DNA"/>
</dbReference>
<keyword evidence="2" id="KW-0472">Membrane</keyword>
<accession>A0A1Q9D5V4</accession>
<feature type="compositionally biased region" description="Basic and acidic residues" evidence="1">
    <location>
        <begin position="996"/>
        <end position="1011"/>
    </location>
</feature>
<organism evidence="3 4">
    <name type="scientific">Symbiodinium microadriaticum</name>
    <name type="common">Dinoflagellate</name>
    <name type="synonym">Zooxanthella microadriatica</name>
    <dbReference type="NCBI Taxonomy" id="2951"/>
    <lineage>
        <taxon>Eukaryota</taxon>
        <taxon>Sar</taxon>
        <taxon>Alveolata</taxon>
        <taxon>Dinophyceae</taxon>
        <taxon>Suessiales</taxon>
        <taxon>Symbiodiniaceae</taxon>
        <taxon>Symbiodinium</taxon>
    </lineage>
</organism>
<dbReference type="Proteomes" id="UP000186817">
    <property type="component" value="Unassembled WGS sequence"/>
</dbReference>
<feature type="region of interest" description="Disordered" evidence="1">
    <location>
        <begin position="972"/>
        <end position="1016"/>
    </location>
</feature>
<dbReference type="AlphaFoldDB" id="A0A1Q9D5V4"/>
<name>A0A1Q9D5V4_SYMMI</name>
<feature type="compositionally biased region" description="Polar residues" evidence="1">
    <location>
        <begin position="1061"/>
        <end position="1072"/>
    </location>
</feature>
<gene>
    <name evidence="3" type="ORF">AK812_SmicGene27906</name>
</gene>
<proteinExistence type="predicted"/>
<evidence type="ECO:0000256" key="2">
    <source>
        <dbReference type="SAM" id="Phobius"/>
    </source>
</evidence>
<evidence type="ECO:0000313" key="4">
    <source>
        <dbReference type="Proteomes" id="UP000186817"/>
    </source>
</evidence>
<keyword evidence="4" id="KW-1185">Reference proteome</keyword>
<dbReference type="OrthoDB" id="407500at2759"/>
<keyword evidence="2" id="KW-0812">Transmembrane</keyword>
<feature type="region of interest" description="Disordered" evidence="1">
    <location>
        <begin position="1043"/>
        <end position="1072"/>
    </location>
</feature>
<evidence type="ECO:0000256" key="1">
    <source>
        <dbReference type="SAM" id="MobiDB-lite"/>
    </source>
</evidence>
<keyword evidence="2" id="KW-1133">Transmembrane helix</keyword>
<sequence>MQLQRNGCLLSCFVQERRHKELKRYANQQTAAKRGSEQHLLKEVFLSQLEALERLHLVPPAALEGPKPATAVLQNMFCQQFGLASAAGLVFSMTASVPRCRVIKTDDVVTLARGFMAKVLYHCRFGDNCFTCVSFLQKGGRPNFFRPTGESSFVVSSDILGAQSSLQNMALDLSKVGRKSFVSQAGIAEVLRAVKEAGELPKGVSKSAVKRSRETAISVETPYGPLLWHWTLRTTDGQEEQVRYLDPLACLWQALQTSEKLQAFFSRTTANSPCSVTSPWRIVVYSDEVSPGNALKPTNKRKLQSFYWSFLEFGGRALAAEDAWFVLTTVRSETVAVFQDKLTQLTKLCLRCFSDTGRNLAHGVNLAWPGRPDFVLVAKVDVLLGDESALKQMLEFKGASGKILCGLCRNCIQKRYAPEPLHPGTVLHTSTDDSKFLLHTKASLQRTVQHLKDQKAVLPKNQFEALETDLGLNYCPEGVLCDPVCMGALDPTKALMFDWMHIYLVGGIFHLEINLLLEKLGAAHVRQQELHEVFQSLTWPAYLKDKGAACKDFFAKRKSGDNILKSSASEALTAYPIIRLFLQDLRESRDLGLELRQAINSFMGLCQVLDTLQQTSTAGSVQPNDLRRQIKLHLDTFKAAYPQESFLPKHHLALHLSMQLQRNGCLLSCFVQERRHKELKRYANQQTAAKRGSEQHLLKEVFLSQLEALERLHLVPPAALEGPKPATAVLQNMFCQQFGLASASGLVFSMTASVPRCRVIKTDDVVTLARGFMAKVLYHCRFGDNCFTCVSFLQKGGRPNFFRPTGESSFVVSSDILGSLVYLEEDGGLRVELRVAAIGTALNPTDMGTKILSANRLRMLCAVAGMVDDGGNKVGKEELQAELYKTKGVNSKTLHLVQLLMASTLQGCTLENYEDASFYVLFFLELVGTFCEEHPNYFVLCLTAVLLLTTVFLCYLNGVRWRLSLHIGRGPIPGREPCEPNTEDSQSEQTEPDTENSQHEPRAEEGRRRQVEGTQLDPEVVNRMNAWMEDNVLPLLGVAPGIEARPSGATSSQDPHPLPGQLQTTRGTLQPGNTNLNRRVRFAPNWGYGYHVATCSSFRRAARYFQDTTVKEALERGLFPCELCCRGDHETLLSLNRDYFEQKPRRKRR</sequence>
<protein>
    <submittedName>
        <fullName evidence="3">Uncharacterized protein</fullName>
    </submittedName>
</protein>
<comment type="caution">
    <text evidence="3">The sequence shown here is derived from an EMBL/GenBank/DDBJ whole genome shotgun (WGS) entry which is preliminary data.</text>
</comment>
<evidence type="ECO:0000313" key="3">
    <source>
        <dbReference type="EMBL" id="OLP90542.1"/>
    </source>
</evidence>
<feature type="compositionally biased region" description="Acidic residues" evidence="1">
    <location>
        <begin position="981"/>
        <end position="994"/>
    </location>
</feature>